<comment type="catalytic activity">
    <reaction evidence="8 9 10">
        <text>2-[(2R,5Z)-2-carboxy-4-methylthiazol-5(2H)-ylidene]ethyl phosphate + 4-amino-2-methyl-5-(diphosphooxymethyl)pyrimidine + 2 H(+) = thiamine phosphate + CO2 + diphosphate</text>
        <dbReference type="Rhea" id="RHEA:47844"/>
        <dbReference type="ChEBI" id="CHEBI:15378"/>
        <dbReference type="ChEBI" id="CHEBI:16526"/>
        <dbReference type="ChEBI" id="CHEBI:33019"/>
        <dbReference type="ChEBI" id="CHEBI:37575"/>
        <dbReference type="ChEBI" id="CHEBI:57841"/>
        <dbReference type="ChEBI" id="CHEBI:62899"/>
        <dbReference type="EC" id="2.5.1.3"/>
    </reaction>
</comment>
<evidence type="ECO:0000256" key="10">
    <source>
        <dbReference type="RuleBase" id="RU003826"/>
    </source>
</evidence>
<evidence type="ECO:0000256" key="5">
    <source>
        <dbReference type="ARBA" id="ARBA00022977"/>
    </source>
</evidence>
<dbReference type="Proteomes" id="UP000288943">
    <property type="component" value="Chromosome"/>
</dbReference>
<dbReference type="UniPathway" id="UPA00060">
    <property type="reaction ID" value="UER00141"/>
</dbReference>
<dbReference type="GO" id="GO:0000287">
    <property type="term" value="F:magnesium ion binding"/>
    <property type="evidence" value="ECO:0007669"/>
    <property type="project" value="UniProtKB-UniRule"/>
</dbReference>
<comment type="similarity">
    <text evidence="9 10">Belongs to the thiamine-phosphate synthase family.</text>
</comment>
<accession>A0A410X405</accession>
<evidence type="ECO:0000256" key="1">
    <source>
        <dbReference type="ARBA" id="ARBA00005165"/>
    </source>
</evidence>
<proteinExistence type="inferred from homology"/>
<dbReference type="AlphaFoldDB" id="A0A410X405"/>
<keyword evidence="5 9" id="KW-0784">Thiamine biosynthesis</keyword>
<keyword evidence="2 9" id="KW-0808">Transferase</keyword>
<evidence type="ECO:0000256" key="2">
    <source>
        <dbReference type="ARBA" id="ARBA00022679"/>
    </source>
</evidence>
<reference evidence="13 14" key="1">
    <citation type="submission" date="2018-01" db="EMBL/GenBank/DDBJ databases">
        <title>The whole genome sequencing and assembly of Paenibacillus chitinolyticus KCCM 41400 strain.</title>
        <authorList>
            <person name="Kim J.-Y."/>
            <person name="Park M.-K."/>
            <person name="Lee Y.-J."/>
            <person name="Yi H."/>
            <person name="Bahn Y.-S."/>
            <person name="Kim J.F."/>
            <person name="Lee D.-W."/>
        </authorList>
    </citation>
    <scope>NUCLEOTIDE SEQUENCE [LARGE SCALE GENOMIC DNA]</scope>
    <source>
        <strain evidence="13 14">KCCM 41400</strain>
    </source>
</reference>
<dbReference type="PANTHER" id="PTHR20857">
    <property type="entry name" value="THIAMINE-PHOSPHATE PYROPHOSPHORYLASE"/>
    <property type="match status" value="1"/>
</dbReference>
<comment type="function">
    <text evidence="9">Condenses 4-methyl-5-(beta-hydroxyethyl)thiazole monophosphate (THZ-P) and 2-methyl-4-amino-5-hydroxymethyl pyrimidine pyrophosphate (HMP-PP) to form thiamine monophosphate (TMP).</text>
</comment>
<evidence type="ECO:0000256" key="4">
    <source>
        <dbReference type="ARBA" id="ARBA00022842"/>
    </source>
</evidence>
<feature type="binding site" evidence="9">
    <location>
        <begin position="53"/>
        <end position="57"/>
    </location>
    <ligand>
        <name>4-amino-2-methyl-5-(diphosphooxymethyl)pyrimidine</name>
        <dbReference type="ChEBI" id="CHEBI:57841"/>
    </ligand>
</feature>
<dbReference type="GO" id="GO:0009228">
    <property type="term" value="P:thiamine biosynthetic process"/>
    <property type="evidence" value="ECO:0007669"/>
    <property type="project" value="UniProtKB-KW"/>
</dbReference>
<dbReference type="GO" id="GO:0004789">
    <property type="term" value="F:thiamine-phosphate diphosphorylase activity"/>
    <property type="evidence" value="ECO:0007669"/>
    <property type="project" value="UniProtKB-UniRule"/>
</dbReference>
<sequence length="229" mass="24025">MAAMTKTAAEARYTGNLREMLKVYLVMGSPNCGGRDPAAVLQAAIEGGVTLFQFREKGPGALQGQERTELGNRLLGVCRQAGIPFIVNDDLRLAEELEADGIHVGQEDLAQWDREGLRQRFKGRILGISAHDPAEAREAVRCGADYLGAGPMYATATKPDARAVQGPGMIAAMRAGGISLPLVGIGGITPEGAASVLAAGADGVAVISAISGADDPREAARRFSRPFRR</sequence>
<evidence type="ECO:0000256" key="7">
    <source>
        <dbReference type="ARBA" id="ARBA00047851"/>
    </source>
</evidence>
<feature type="binding site" evidence="9">
    <location>
        <position position="108"/>
    </location>
    <ligand>
        <name>Mg(2+)</name>
        <dbReference type="ChEBI" id="CHEBI:18420"/>
    </ligand>
</feature>
<dbReference type="CDD" id="cd00564">
    <property type="entry name" value="TMP_TenI"/>
    <property type="match status" value="1"/>
</dbReference>
<evidence type="ECO:0000256" key="8">
    <source>
        <dbReference type="ARBA" id="ARBA00047883"/>
    </source>
</evidence>
<dbReference type="EMBL" id="CP026520">
    <property type="protein sequence ID" value="QAV21373.1"/>
    <property type="molecule type" value="Genomic_DNA"/>
</dbReference>
<evidence type="ECO:0000256" key="3">
    <source>
        <dbReference type="ARBA" id="ARBA00022723"/>
    </source>
</evidence>
<dbReference type="SUPFAM" id="SSF51391">
    <property type="entry name" value="Thiamin phosphate synthase"/>
    <property type="match status" value="1"/>
</dbReference>
<feature type="binding site" evidence="9">
    <location>
        <position position="158"/>
    </location>
    <ligand>
        <name>4-amino-2-methyl-5-(diphosphooxymethyl)pyrimidine</name>
        <dbReference type="ChEBI" id="CHEBI:57841"/>
    </ligand>
</feature>
<feature type="domain" description="Thiamine phosphate synthase/TenI" evidence="12">
    <location>
        <begin position="23"/>
        <end position="210"/>
    </location>
</feature>
<comment type="catalytic activity">
    <reaction evidence="7 9 10">
        <text>2-(2-carboxy-4-methylthiazol-5-yl)ethyl phosphate + 4-amino-2-methyl-5-(diphosphooxymethyl)pyrimidine + 2 H(+) = thiamine phosphate + CO2 + diphosphate</text>
        <dbReference type="Rhea" id="RHEA:47848"/>
        <dbReference type="ChEBI" id="CHEBI:15378"/>
        <dbReference type="ChEBI" id="CHEBI:16526"/>
        <dbReference type="ChEBI" id="CHEBI:33019"/>
        <dbReference type="ChEBI" id="CHEBI:37575"/>
        <dbReference type="ChEBI" id="CHEBI:57841"/>
        <dbReference type="ChEBI" id="CHEBI:62890"/>
        <dbReference type="EC" id="2.5.1.3"/>
    </reaction>
</comment>
<evidence type="ECO:0000256" key="11">
    <source>
        <dbReference type="RuleBase" id="RU004253"/>
    </source>
</evidence>
<dbReference type="EC" id="2.5.1.3" evidence="9"/>
<dbReference type="InterPro" id="IPR034291">
    <property type="entry name" value="TMP_synthase"/>
</dbReference>
<dbReference type="GO" id="GO:0009229">
    <property type="term" value="P:thiamine diphosphate biosynthetic process"/>
    <property type="evidence" value="ECO:0007669"/>
    <property type="project" value="UniProtKB-UniRule"/>
</dbReference>
<dbReference type="FunFam" id="3.20.20.70:FF:000096">
    <property type="entry name" value="Thiamine-phosphate synthase"/>
    <property type="match status" value="1"/>
</dbReference>
<feature type="binding site" evidence="9">
    <location>
        <position position="88"/>
    </location>
    <ligand>
        <name>4-amino-2-methyl-5-(diphosphooxymethyl)pyrimidine</name>
        <dbReference type="ChEBI" id="CHEBI:57841"/>
    </ligand>
</feature>
<evidence type="ECO:0000256" key="9">
    <source>
        <dbReference type="HAMAP-Rule" id="MF_00097"/>
    </source>
</evidence>
<feature type="binding site" evidence="9">
    <location>
        <position position="89"/>
    </location>
    <ligand>
        <name>Mg(2+)</name>
        <dbReference type="ChEBI" id="CHEBI:18420"/>
    </ligand>
</feature>
<evidence type="ECO:0000259" key="12">
    <source>
        <dbReference type="Pfam" id="PF02581"/>
    </source>
</evidence>
<dbReference type="OrthoDB" id="9812206at2"/>
<evidence type="ECO:0000313" key="13">
    <source>
        <dbReference type="EMBL" id="QAV21373.1"/>
    </source>
</evidence>
<dbReference type="GeneID" id="95378709"/>
<comment type="pathway">
    <text evidence="1 9 11">Cofactor biosynthesis; thiamine diphosphate biosynthesis; thiamine phosphate from 4-amino-2-methyl-5-diphosphomethylpyrimidine and 4-methyl-5-(2-phosphoethyl)-thiazole: step 1/1.</text>
</comment>
<dbReference type="PANTHER" id="PTHR20857:SF15">
    <property type="entry name" value="THIAMINE-PHOSPHATE SYNTHASE"/>
    <property type="match status" value="1"/>
</dbReference>
<dbReference type="GO" id="GO:0005737">
    <property type="term" value="C:cytoplasm"/>
    <property type="evidence" value="ECO:0007669"/>
    <property type="project" value="TreeGrafter"/>
</dbReference>
<dbReference type="InterPro" id="IPR036206">
    <property type="entry name" value="ThiamineP_synth_sf"/>
</dbReference>
<dbReference type="RefSeq" id="WP_129112550.1">
    <property type="nucleotide sequence ID" value="NZ_CP026520.1"/>
</dbReference>
<keyword evidence="4 9" id="KW-0460">Magnesium</keyword>
<feature type="binding site" evidence="9">
    <location>
        <begin position="207"/>
        <end position="208"/>
    </location>
    <ligand>
        <name>2-[(2R,5Z)-2-carboxy-4-methylthiazol-5(2H)-ylidene]ethyl phosphate</name>
        <dbReference type="ChEBI" id="CHEBI:62899"/>
    </ligand>
</feature>
<evidence type="ECO:0000256" key="6">
    <source>
        <dbReference type="ARBA" id="ARBA00047334"/>
    </source>
</evidence>
<dbReference type="Pfam" id="PF02581">
    <property type="entry name" value="TMP-TENI"/>
    <property type="match status" value="1"/>
</dbReference>
<evidence type="ECO:0000313" key="14">
    <source>
        <dbReference type="Proteomes" id="UP000288943"/>
    </source>
</evidence>
<feature type="binding site" evidence="9">
    <location>
        <position position="129"/>
    </location>
    <ligand>
        <name>4-amino-2-methyl-5-(diphosphooxymethyl)pyrimidine</name>
        <dbReference type="ChEBI" id="CHEBI:57841"/>
    </ligand>
</feature>
<feature type="binding site" evidence="9">
    <location>
        <position position="187"/>
    </location>
    <ligand>
        <name>2-[(2R,5Z)-2-carboxy-4-methylthiazol-5(2H)-ylidene]ethyl phosphate</name>
        <dbReference type="ChEBI" id="CHEBI:62899"/>
    </ligand>
</feature>
<comment type="cofactor">
    <cofactor evidence="9">
        <name>Mg(2+)</name>
        <dbReference type="ChEBI" id="CHEBI:18420"/>
    </cofactor>
    <text evidence="9">Binds 1 Mg(2+) ion per subunit.</text>
</comment>
<protein>
    <recommendedName>
        <fullName evidence="9">Thiamine-phosphate synthase</fullName>
        <shortName evidence="9">TP synthase</shortName>
        <shortName evidence="9">TPS</shortName>
        <ecNumber evidence="9">2.5.1.3</ecNumber>
    </recommendedName>
    <alternativeName>
        <fullName evidence="9">Thiamine-phosphate pyrophosphorylase</fullName>
        <shortName evidence="9">TMP pyrophosphorylase</shortName>
        <shortName evidence="9">TMP-PPase</shortName>
    </alternativeName>
</protein>
<dbReference type="HAMAP" id="MF_00097">
    <property type="entry name" value="TMP_synthase"/>
    <property type="match status" value="1"/>
</dbReference>
<gene>
    <name evidence="9" type="primary">thiE</name>
    <name evidence="13" type="ORF">PC41400_28370</name>
</gene>
<keyword evidence="3 9" id="KW-0479">Metal-binding</keyword>
<dbReference type="InterPro" id="IPR022998">
    <property type="entry name" value="ThiamineP_synth_TenI"/>
</dbReference>
<comment type="catalytic activity">
    <reaction evidence="6 9 10">
        <text>4-methyl-5-(2-phosphooxyethyl)-thiazole + 4-amino-2-methyl-5-(diphosphooxymethyl)pyrimidine + H(+) = thiamine phosphate + diphosphate</text>
        <dbReference type="Rhea" id="RHEA:22328"/>
        <dbReference type="ChEBI" id="CHEBI:15378"/>
        <dbReference type="ChEBI" id="CHEBI:33019"/>
        <dbReference type="ChEBI" id="CHEBI:37575"/>
        <dbReference type="ChEBI" id="CHEBI:57841"/>
        <dbReference type="ChEBI" id="CHEBI:58296"/>
        <dbReference type="EC" id="2.5.1.3"/>
    </reaction>
</comment>
<dbReference type="NCBIfam" id="TIGR00693">
    <property type="entry name" value="thiE"/>
    <property type="match status" value="1"/>
</dbReference>
<dbReference type="Gene3D" id="3.20.20.70">
    <property type="entry name" value="Aldolase class I"/>
    <property type="match status" value="1"/>
</dbReference>
<name>A0A410X405_9BACL</name>
<dbReference type="InterPro" id="IPR013785">
    <property type="entry name" value="Aldolase_TIM"/>
</dbReference>
<dbReference type="KEGG" id="pchi:PC41400_28370"/>
<feature type="binding site" evidence="9">
    <location>
        <begin position="155"/>
        <end position="157"/>
    </location>
    <ligand>
        <name>2-[(2R,5Z)-2-carboxy-4-methylthiazol-5(2H)-ylidene]ethyl phosphate</name>
        <dbReference type="ChEBI" id="CHEBI:62899"/>
    </ligand>
</feature>
<organism evidence="13 14">
    <name type="scientific">Paenibacillus chitinolyticus</name>
    <dbReference type="NCBI Taxonomy" id="79263"/>
    <lineage>
        <taxon>Bacteria</taxon>
        <taxon>Bacillati</taxon>
        <taxon>Bacillota</taxon>
        <taxon>Bacilli</taxon>
        <taxon>Bacillales</taxon>
        <taxon>Paenibacillaceae</taxon>
        <taxon>Paenibacillus</taxon>
    </lineage>
</organism>